<name>A0AAJ5T9G1_9BURK</name>
<dbReference type="GeneID" id="39468081"/>
<dbReference type="RefSeq" id="WP_049036302.1">
    <property type="nucleotide sequence ID" value="NZ_LR025745.1"/>
</dbReference>
<dbReference type="EMBL" id="LR025745">
    <property type="protein sequence ID" value="VBB17510.1"/>
    <property type="molecule type" value="Genomic_DNA"/>
</dbReference>
<evidence type="ECO:0000313" key="2">
    <source>
        <dbReference type="Proteomes" id="UP000268684"/>
    </source>
</evidence>
<keyword evidence="2" id="KW-1185">Reference proteome</keyword>
<gene>
    <name evidence="1" type="ORF">BSTAB16_7730</name>
</gene>
<geneLocation type="plasmid" evidence="2">
    <name>iv</name>
</geneLocation>
<dbReference type="Proteomes" id="UP000268684">
    <property type="component" value="Plasmid IV"/>
</dbReference>
<protein>
    <submittedName>
        <fullName evidence="1">Uncharacterized protein</fullName>
    </submittedName>
</protein>
<reference evidence="1 2" key="1">
    <citation type="submission" date="2017-11" db="EMBL/GenBank/DDBJ databases">
        <authorList>
            <person name="Seth-Smith MB H."/>
        </authorList>
    </citation>
    <scope>NUCLEOTIDE SEQUENCE [LARGE SCALE GENOMIC DNA]</scope>
    <source>
        <strain evidence="1">E</strain>
        <plasmid evidence="2">iv</plasmid>
    </source>
</reference>
<organism evidence="1 2">
    <name type="scientific">Burkholderia stabilis</name>
    <dbReference type="NCBI Taxonomy" id="95485"/>
    <lineage>
        <taxon>Bacteria</taxon>
        <taxon>Pseudomonadati</taxon>
        <taxon>Pseudomonadota</taxon>
        <taxon>Betaproteobacteria</taxon>
        <taxon>Burkholderiales</taxon>
        <taxon>Burkholderiaceae</taxon>
        <taxon>Burkholderia</taxon>
        <taxon>Burkholderia cepacia complex</taxon>
    </lineage>
</organism>
<sequence length="138" mass="15279">MTGTDKKRIPQLLRVELTELTGPIEQPYAPDARHSFGPRVQIEHPCDRFALAAGFTSWVAARTAILAGAIVTAPGPRVGKTTPEYELFIKQIRADGLVMVTPRQEWFGLVSVGILERFPKDAQARAADDQQIDDEPRN</sequence>
<keyword evidence="1" id="KW-0614">Plasmid</keyword>
<proteinExistence type="predicted"/>
<evidence type="ECO:0000313" key="1">
    <source>
        <dbReference type="EMBL" id="VBB17510.1"/>
    </source>
</evidence>
<dbReference type="AlphaFoldDB" id="A0AAJ5T9G1"/>
<accession>A0AAJ5T9G1</accession>